<dbReference type="Proteomes" id="UP000250179">
    <property type="component" value="Plasmid unnamed"/>
</dbReference>
<evidence type="ECO:0000313" key="2">
    <source>
        <dbReference type="EMBL" id="ASJ03824.1"/>
    </source>
</evidence>
<feature type="transmembrane region" description="Helical" evidence="1">
    <location>
        <begin position="162"/>
        <end position="181"/>
    </location>
</feature>
<dbReference type="KEGG" id="tprf:A3L09_10725"/>
<evidence type="ECO:0000313" key="3">
    <source>
        <dbReference type="Proteomes" id="UP000250179"/>
    </source>
</evidence>
<keyword evidence="1" id="KW-1133">Transmembrane helix</keyword>
<organism evidence="2 3">
    <name type="scientific">Thermococcus profundus</name>
    <dbReference type="NCBI Taxonomy" id="49899"/>
    <lineage>
        <taxon>Archaea</taxon>
        <taxon>Methanobacteriati</taxon>
        <taxon>Methanobacteriota</taxon>
        <taxon>Thermococci</taxon>
        <taxon>Thermococcales</taxon>
        <taxon>Thermococcaceae</taxon>
        <taxon>Thermococcus</taxon>
    </lineage>
</organism>
<dbReference type="GeneID" id="33320895"/>
<keyword evidence="3" id="KW-1185">Reference proteome</keyword>
<keyword evidence="1" id="KW-0472">Membrane</keyword>
<feature type="transmembrane region" description="Helical" evidence="1">
    <location>
        <begin position="31"/>
        <end position="52"/>
    </location>
</feature>
<proteinExistence type="predicted"/>
<dbReference type="AlphaFoldDB" id="A0A2Z2MJ12"/>
<keyword evidence="1" id="KW-0812">Transmembrane</keyword>
<dbReference type="RefSeq" id="WP_088859083.1">
    <property type="nucleotide sequence ID" value="NZ_CP014863.1"/>
</dbReference>
<reference evidence="2 3" key="1">
    <citation type="submission" date="2016-03" db="EMBL/GenBank/DDBJ databases">
        <title>Complete genome sequence of Thermococcus profundus strain DT5432.</title>
        <authorList>
            <person name="Oger P.M."/>
        </authorList>
    </citation>
    <scope>NUCLEOTIDE SEQUENCE [LARGE SCALE GENOMIC DNA]</scope>
    <source>
        <strain evidence="2 3">DT 5432</strain>
        <plasmid evidence="3">Plasmid</plasmid>
    </source>
</reference>
<geneLocation type="plasmid" evidence="3"/>
<protein>
    <submittedName>
        <fullName evidence="2">Uncharacterized protein</fullName>
    </submittedName>
</protein>
<name>A0A2Z2MJ12_THEPR</name>
<gene>
    <name evidence="2" type="ORF">A3L09_10725</name>
</gene>
<sequence>MNGIRFVTMFLLFAPVEYLSLYLLSKTTWGVEIILISWVSAVVFGSVFYWAAKNKRRYSVKEMAEKILEFTPESAKGTKHISGVEVVVVKPIDDNGFAWASETIPLLKDKPIRIIILPSAKLGAFFDGIDGIFLVPSTNDYETFRELMDELLINALINPAKILVVQISSMFLSLLIGYLLLKKGVVTNLILLAALTGVISAWVLMTFYPIITPIKR</sequence>
<accession>A0A2Z2MJ12</accession>
<feature type="transmembrane region" description="Helical" evidence="1">
    <location>
        <begin position="187"/>
        <end position="211"/>
    </location>
</feature>
<feature type="transmembrane region" description="Helical" evidence="1">
    <location>
        <begin position="7"/>
        <end position="25"/>
    </location>
</feature>
<evidence type="ECO:0000256" key="1">
    <source>
        <dbReference type="SAM" id="Phobius"/>
    </source>
</evidence>
<dbReference type="EMBL" id="CP014863">
    <property type="protein sequence ID" value="ASJ03824.1"/>
    <property type="molecule type" value="Genomic_DNA"/>
</dbReference>
<keyword evidence="2" id="KW-0614">Plasmid</keyword>